<dbReference type="EMBL" id="CP000842">
    <property type="protein sequence ID" value="ABW32963.1"/>
    <property type="molecule type" value="Genomic_DNA"/>
</dbReference>
<proteinExistence type="predicted"/>
<gene>
    <name evidence="1" type="ordered locus">AM1_E0194</name>
</gene>
<evidence type="ECO:0000313" key="1">
    <source>
        <dbReference type="EMBL" id="ABW32963.1"/>
    </source>
</evidence>
<evidence type="ECO:0000313" key="2">
    <source>
        <dbReference type="Proteomes" id="UP000000268"/>
    </source>
</evidence>
<name>A8ZPM7_ACAM1</name>
<dbReference type="AlphaFoldDB" id="A8ZPM7"/>
<dbReference type="HOGENOM" id="CLU_1830705_0_0_3"/>
<sequence>MSEQTESQITFTETQLQALTRLGISTPELYAQYPNSHHNAIETLEQRGCDALPKNTVIDEMQIYYGDVAYSPAIQYRGGKLIGFDPNAYAQPADSECVSFRINGLWAYIQVAGRILVDLTGELELPPMPTEKDVLALVAA</sequence>
<dbReference type="KEGG" id="amr:AM1_E0194"/>
<geneLocation type="plasmid" evidence="1 2">
    <name>pREB5</name>
</geneLocation>
<reference evidence="1 2" key="1">
    <citation type="journal article" date="2008" name="Proc. Natl. Acad. Sci. U.S.A.">
        <title>Niche adaptation and genome expansion in the chlorophyll d-producing cyanobacterium Acaryochloris marina.</title>
        <authorList>
            <person name="Swingley W.D."/>
            <person name="Chen M."/>
            <person name="Cheung P.C."/>
            <person name="Conrad A.L."/>
            <person name="Dejesa L.C."/>
            <person name="Hao J."/>
            <person name="Honchak B.M."/>
            <person name="Karbach L.E."/>
            <person name="Kurdoglu A."/>
            <person name="Lahiri S."/>
            <person name="Mastrian S.D."/>
            <person name="Miyashita H."/>
            <person name="Page L."/>
            <person name="Ramakrishna P."/>
            <person name="Satoh S."/>
            <person name="Sattley W.M."/>
            <person name="Shimada Y."/>
            <person name="Taylor H.L."/>
            <person name="Tomo T."/>
            <person name="Tsuchiya T."/>
            <person name="Wang Z.T."/>
            <person name="Raymond J."/>
            <person name="Mimuro M."/>
            <person name="Blankenship R.E."/>
            <person name="Touchman J.W."/>
        </authorList>
    </citation>
    <scope>NUCLEOTIDE SEQUENCE [LARGE SCALE GENOMIC DNA]</scope>
    <source>
        <strain evidence="2">MBIC 11017</strain>
        <plasmid evidence="2">Plasmid pREB5</plasmid>
    </source>
</reference>
<keyword evidence="2" id="KW-1185">Reference proteome</keyword>
<keyword evidence="1" id="KW-0614">Plasmid</keyword>
<dbReference type="RefSeq" id="WP_012167895.1">
    <property type="nucleotide sequence ID" value="NC_009930.1"/>
</dbReference>
<organism evidence="1 2">
    <name type="scientific">Acaryochloris marina (strain MBIC 11017)</name>
    <dbReference type="NCBI Taxonomy" id="329726"/>
    <lineage>
        <taxon>Bacteria</taxon>
        <taxon>Bacillati</taxon>
        <taxon>Cyanobacteriota</taxon>
        <taxon>Cyanophyceae</taxon>
        <taxon>Acaryochloridales</taxon>
        <taxon>Acaryochloridaceae</taxon>
        <taxon>Acaryochloris</taxon>
    </lineage>
</organism>
<dbReference type="Proteomes" id="UP000000268">
    <property type="component" value="Plasmid pREB5"/>
</dbReference>
<protein>
    <submittedName>
        <fullName evidence="1">Uncharacterized protein</fullName>
    </submittedName>
</protein>
<accession>A8ZPM7</accession>